<comment type="caution">
    <text evidence="1">The sequence shown here is derived from an EMBL/GenBank/DDBJ whole genome shotgun (WGS) entry which is preliminary data.</text>
</comment>
<sequence length="102" mass="11667">MGVISHPEHIETRFAFRTRVLDYIWAHLPIITTKGDSLSDLVEEEGLGLAVKETDVEAMVEAILRMASDKEFYQSCVQNLERVTVYLYSLWPGSRDSAFPLY</sequence>
<dbReference type="Proteomes" id="UP000574717">
    <property type="component" value="Unassembled WGS sequence"/>
</dbReference>
<dbReference type="Gene3D" id="3.40.50.2000">
    <property type="entry name" value="Glycogen Phosphorylase B"/>
    <property type="match status" value="1"/>
</dbReference>
<protein>
    <submittedName>
        <fullName evidence="1">Rhamnosyltransferase</fullName>
    </submittedName>
</protein>
<organism evidence="1 2">
    <name type="scientific">Candidatus Hakubella thermalkaliphila</name>
    <dbReference type="NCBI Taxonomy" id="2754717"/>
    <lineage>
        <taxon>Bacteria</taxon>
        <taxon>Bacillati</taxon>
        <taxon>Actinomycetota</taxon>
        <taxon>Actinomycetota incertae sedis</taxon>
        <taxon>Candidatus Hakubellales</taxon>
        <taxon>Candidatus Hakubellaceae</taxon>
        <taxon>Candidatus Hakubella</taxon>
    </lineage>
</organism>
<dbReference type="GO" id="GO:0016740">
    <property type="term" value="F:transferase activity"/>
    <property type="evidence" value="ECO:0007669"/>
    <property type="project" value="UniProtKB-KW"/>
</dbReference>
<reference evidence="1 2" key="1">
    <citation type="journal article" date="2020" name="Front. Microbiol.">
        <title>Single-cell genomics of novel Actinobacteria with the Wood-Ljungdahl pathway discovered in a serpentinizing system.</title>
        <authorList>
            <person name="Merino N."/>
            <person name="Kawai M."/>
            <person name="Boyd E.S."/>
            <person name="Colman D.R."/>
            <person name="McGlynn S.E."/>
            <person name="Nealson K.H."/>
            <person name="Kurokawa K."/>
            <person name="Hongoh Y."/>
        </authorList>
    </citation>
    <scope>NUCLEOTIDE SEQUENCE [LARGE SCALE GENOMIC DNA]</scope>
    <source>
        <strain evidence="1 2">S03</strain>
    </source>
</reference>
<keyword evidence="1" id="KW-0808">Transferase</keyword>
<accession>A0A6V8NLQ9</accession>
<evidence type="ECO:0000313" key="2">
    <source>
        <dbReference type="Proteomes" id="UP000574717"/>
    </source>
</evidence>
<proteinExistence type="predicted"/>
<dbReference type="AlphaFoldDB" id="A0A6V8NLQ9"/>
<name>A0A6V8NLQ9_9ACTN</name>
<evidence type="ECO:0000313" key="1">
    <source>
        <dbReference type="EMBL" id="GFP20314.1"/>
    </source>
</evidence>
<gene>
    <name evidence="1" type="ORF">HKBW3S03_01816</name>
</gene>
<dbReference type="SUPFAM" id="SSF53756">
    <property type="entry name" value="UDP-Glycosyltransferase/glycogen phosphorylase"/>
    <property type="match status" value="1"/>
</dbReference>
<dbReference type="EMBL" id="BLRU01000357">
    <property type="protein sequence ID" value="GFP20314.1"/>
    <property type="molecule type" value="Genomic_DNA"/>
</dbReference>